<evidence type="ECO:0000256" key="2">
    <source>
        <dbReference type="SAM" id="SignalP"/>
    </source>
</evidence>
<dbReference type="Gene3D" id="2.60.40.3080">
    <property type="match status" value="1"/>
</dbReference>
<dbReference type="OrthoDB" id="1345775at2"/>
<dbReference type="InterPro" id="IPR026444">
    <property type="entry name" value="Secre_tail"/>
</dbReference>
<dbReference type="Proteomes" id="UP000032061">
    <property type="component" value="Unassembled WGS sequence"/>
</dbReference>
<dbReference type="STRING" id="37752.IW18_17865"/>
<reference evidence="4 6" key="1">
    <citation type="submission" date="2015-01" db="EMBL/GenBank/DDBJ databases">
        <title>Genome of Flavobacterium hibernum DSM 12611.</title>
        <authorList>
            <person name="Stropko S.J."/>
            <person name="Pipes S.E."/>
            <person name="Newman J.D."/>
        </authorList>
    </citation>
    <scope>NUCLEOTIDE SEQUENCE [LARGE SCALE GENOMIC DNA]</scope>
    <source>
        <strain evidence="4 6">DSM 12611</strain>
    </source>
</reference>
<proteinExistence type="predicted"/>
<comment type="caution">
    <text evidence="4">The sequence shown here is derived from an EMBL/GenBank/DDBJ whole genome shotgun (WGS) entry which is preliminary data.</text>
</comment>
<evidence type="ECO:0000313" key="7">
    <source>
        <dbReference type="Proteomes" id="UP000198302"/>
    </source>
</evidence>
<dbReference type="Pfam" id="PF18962">
    <property type="entry name" value="Por_Secre_tail"/>
    <property type="match status" value="1"/>
</dbReference>
<accession>A0A0D0ESW8</accession>
<evidence type="ECO:0000256" key="1">
    <source>
        <dbReference type="ARBA" id="ARBA00022729"/>
    </source>
</evidence>
<feature type="domain" description="Secretion system C-terminal sorting" evidence="3">
    <location>
        <begin position="518"/>
        <end position="590"/>
    </location>
</feature>
<reference evidence="5 7" key="2">
    <citation type="submission" date="2016-11" db="EMBL/GenBank/DDBJ databases">
        <title>Whole genomes of Flavobacteriaceae.</title>
        <authorList>
            <person name="Stine C."/>
            <person name="Li C."/>
            <person name="Tadesse D."/>
        </authorList>
    </citation>
    <scope>NUCLEOTIDE SEQUENCE [LARGE SCALE GENOMIC DNA]</scope>
    <source>
        <strain evidence="5 7">ATCC 51468</strain>
    </source>
</reference>
<organism evidence="4 6">
    <name type="scientific">Flavobacterium hibernum</name>
    <dbReference type="NCBI Taxonomy" id="37752"/>
    <lineage>
        <taxon>Bacteria</taxon>
        <taxon>Pseudomonadati</taxon>
        <taxon>Bacteroidota</taxon>
        <taxon>Flavobacteriia</taxon>
        <taxon>Flavobacteriales</taxon>
        <taxon>Flavobacteriaceae</taxon>
        <taxon>Flavobacterium</taxon>
    </lineage>
</organism>
<dbReference type="Proteomes" id="UP000198302">
    <property type="component" value="Unassembled WGS sequence"/>
</dbReference>
<sequence>MRKNYIYFIVLFILSISVSAQKVTLTPATVNNIGYTGGPINLGGVAYSSVSLSVKVELPDNVAVGDTGTIKIYCSNGTALGVNVAVGGDGGSLYFGGEKVATRSFYINLSWSDFSTSFAYLFAEYKNPAGASYKSSNISIIKNSTLNGGTVNAPADAPNPNKITNTICCDQTIRQGDKPAPITGSLYNNPYFDKIYGINNTWSAYALLDFDNANQIVYLDYYNTPLTSQTIQRKLGYNGTSDFPNKSNVVTITIVPSPITLNEISVNSPANSDGYIEIINTNPKQIYGTRPSANVNLNILQNPFHTPQRGDNLTQIEKFEWEYRKIGSVSADWIKINNSHPYDLDSFNPTDLTDGEDNFYLVRRIAFYQNIKKVSNTLKLLLRTIRHNNTICCDQTLVISSSNTIDSPNLIIGAEATPDPKQSTRYQWQSQSIDNNTSAIGNWTNIAGATSKDFLPPSLQLVSSYDPRNPRETTWKAPMSYNYRRLTVPSYHNGQSSYSNEITLTSISYKEIPLITAYPNPATSIINIENKGNLLNMATTSVTIVNVTGTIVNSNNYSIISPSIISIDVSSLPSGTYFINLDTGDRRSTKITFLKNN</sequence>
<dbReference type="AlphaFoldDB" id="A0A0D0ESW8"/>
<dbReference type="EMBL" id="JPRK01000015">
    <property type="protein sequence ID" value="KIO51508.1"/>
    <property type="molecule type" value="Genomic_DNA"/>
</dbReference>
<feature type="signal peptide" evidence="2">
    <location>
        <begin position="1"/>
        <end position="22"/>
    </location>
</feature>
<dbReference type="EMBL" id="MUGX01000016">
    <property type="protein sequence ID" value="OXA86489.1"/>
    <property type="molecule type" value="Genomic_DNA"/>
</dbReference>
<keyword evidence="1 2" id="KW-0732">Signal</keyword>
<evidence type="ECO:0000313" key="6">
    <source>
        <dbReference type="Proteomes" id="UP000032061"/>
    </source>
</evidence>
<name>A0A0D0ESW8_9FLAO</name>
<dbReference type="RefSeq" id="WP_041519380.1">
    <property type="nucleotide sequence ID" value="NZ_JPRK01000015.1"/>
</dbReference>
<evidence type="ECO:0000313" key="5">
    <source>
        <dbReference type="EMBL" id="OXA86489.1"/>
    </source>
</evidence>
<feature type="chain" id="PRO_5002209883" evidence="2">
    <location>
        <begin position="23"/>
        <end position="597"/>
    </location>
</feature>
<protein>
    <submittedName>
        <fullName evidence="4">Secretion protein</fullName>
    </submittedName>
    <submittedName>
        <fullName evidence="5">T9SS C-terminal target domain-containing protein</fullName>
    </submittedName>
</protein>
<keyword evidence="7" id="KW-1185">Reference proteome</keyword>
<evidence type="ECO:0000313" key="4">
    <source>
        <dbReference type="EMBL" id="KIO51508.1"/>
    </source>
</evidence>
<gene>
    <name evidence="5" type="ORF">B0A73_14065</name>
    <name evidence="4" type="ORF">IW18_17865</name>
</gene>
<evidence type="ECO:0000259" key="3">
    <source>
        <dbReference type="Pfam" id="PF18962"/>
    </source>
</evidence>
<dbReference type="NCBIfam" id="TIGR04183">
    <property type="entry name" value="Por_Secre_tail"/>
    <property type="match status" value="1"/>
</dbReference>